<dbReference type="EMBL" id="JARJCW010000065">
    <property type="protein sequence ID" value="KAJ7200019.1"/>
    <property type="molecule type" value="Genomic_DNA"/>
</dbReference>
<dbReference type="AlphaFoldDB" id="A0AAD6V1V8"/>
<gene>
    <name evidence="2" type="ORF">GGX14DRAFT_303471</name>
</gene>
<feature type="transmembrane region" description="Helical" evidence="1">
    <location>
        <begin position="12"/>
        <end position="32"/>
    </location>
</feature>
<evidence type="ECO:0000313" key="2">
    <source>
        <dbReference type="EMBL" id="KAJ7200019.1"/>
    </source>
</evidence>
<feature type="transmembrane region" description="Helical" evidence="1">
    <location>
        <begin position="123"/>
        <end position="144"/>
    </location>
</feature>
<feature type="transmembrane region" description="Helical" evidence="1">
    <location>
        <begin position="85"/>
        <end position="102"/>
    </location>
</feature>
<feature type="non-terminal residue" evidence="2">
    <location>
        <position position="1"/>
    </location>
</feature>
<keyword evidence="3" id="KW-1185">Reference proteome</keyword>
<comment type="caution">
    <text evidence="2">The sequence shown here is derived from an EMBL/GenBank/DDBJ whole genome shotgun (WGS) entry which is preliminary data.</text>
</comment>
<organism evidence="2 3">
    <name type="scientific">Mycena pura</name>
    <dbReference type="NCBI Taxonomy" id="153505"/>
    <lineage>
        <taxon>Eukaryota</taxon>
        <taxon>Fungi</taxon>
        <taxon>Dikarya</taxon>
        <taxon>Basidiomycota</taxon>
        <taxon>Agaricomycotina</taxon>
        <taxon>Agaricomycetes</taxon>
        <taxon>Agaricomycetidae</taxon>
        <taxon>Agaricales</taxon>
        <taxon>Marasmiineae</taxon>
        <taxon>Mycenaceae</taxon>
        <taxon>Mycena</taxon>
    </lineage>
</organism>
<keyword evidence="1" id="KW-1133">Transmembrane helix</keyword>
<proteinExistence type="predicted"/>
<feature type="transmembrane region" description="Helical" evidence="1">
    <location>
        <begin position="156"/>
        <end position="178"/>
    </location>
</feature>
<name>A0AAD6V1V8_9AGAR</name>
<reference evidence="2" key="1">
    <citation type="submission" date="2023-03" db="EMBL/GenBank/DDBJ databases">
        <title>Massive genome expansion in bonnet fungi (Mycena s.s.) driven by repeated elements and novel gene families across ecological guilds.</title>
        <authorList>
            <consortium name="Lawrence Berkeley National Laboratory"/>
            <person name="Harder C.B."/>
            <person name="Miyauchi S."/>
            <person name="Viragh M."/>
            <person name="Kuo A."/>
            <person name="Thoen E."/>
            <person name="Andreopoulos B."/>
            <person name="Lu D."/>
            <person name="Skrede I."/>
            <person name="Drula E."/>
            <person name="Henrissat B."/>
            <person name="Morin E."/>
            <person name="Kohler A."/>
            <person name="Barry K."/>
            <person name="LaButti K."/>
            <person name="Morin E."/>
            <person name="Salamov A."/>
            <person name="Lipzen A."/>
            <person name="Mereny Z."/>
            <person name="Hegedus B."/>
            <person name="Baldrian P."/>
            <person name="Stursova M."/>
            <person name="Weitz H."/>
            <person name="Taylor A."/>
            <person name="Grigoriev I.V."/>
            <person name="Nagy L.G."/>
            <person name="Martin F."/>
            <person name="Kauserud H."/>
        </authorList>
    </citation>
    <scope>NUCLEOTIDE SEQUENCE</scope>
    <source>
        <strain evidence="2">9144</strain>
    </source>
</reference>
<feature type="transmembrane region" description="Helical" evidence="1">
    <location>
        <begin position="235"/>
        <end position="258"/>
    </location>
</feature>
<keyword evidence="1" id="KW-0812">Transmembrane</keyword>
<evidence type="ECO:0000256" key="1">
    <source>
        <dbReference type="SAM" id="Phobius"/>
    </source>
</evidence>
<protein>
    <submittedName>
        <fullName evidence="2">Uncharacterized protein</fullName>
    </submittedName>
</protein>
<dbReference type="Proteomes" id="UP001219525">
    <property type="component" value="Unassembled WGS sequence"/>
</dbReference>
<feature type="non-terminal residue" evidence="2">
    <location>
        <position position="268"/>
    </location>
</feature>
<accession>A0AAD6V1V8</accession>
<evidence type="ECO:0000313" key="3">
    <source>
        <dbReference type="Proteomes" id="UP001219525"/>
    </source>
</evidence>
<feature type="transmembrane region" description="Helical" evidence="1">
    <location>
        <begin position="44"/>
        <end position="65"/>
    </location>
</feature>
<keyword evidence="1" id="KW-0472">Membrane</keyword>
<sequence>LSDSVGLVPGMIVESALFGVLSLLFLFSTIALVQQGINVRPRVFMLTATVTMYVASATHWGLNLYTMMREIDDPDGWAGLPIEKPWLWSVVTTIALFFNFWISDMVVMWRACVVWAWRRDVKIVFLVFVIAPVILATIDVSTAHASPTQNSFQPNAFGLAALLVSLLSNLWATSLIGYKAWTHRRNIQTYFGTEGRTSAAYSILVILTESGFLYCGIWGMFIVTRMIKSASHVTHAIAGAVPQLVGLYPTIIILLVALRKTHCDQEFS</sequence>
<feature type="transmembrane region" description="Helical" evidence="1">
    <location>
        <begin position="199"/>
        <end position="223"/>
    </location>
</feature>